<protein>
    <submittedName>
        <fullName evidence="1">Uncharacterized protein</fullName>
    </submittedName>
</protein>
<feature type="non-terminal residue" evidence="1">
    <location>
        <position position="91"/>
    </location>
</feature>
<comment type="caution">
    <text evidence="1">The sequence shown here is derived from an EMBL/GenBank/DDBJ whole genome shotgun (WGS) entry which is preliminary data.</text>
</comment>
<dbReference type="AlphaFoldDB" id="A0A813VYT0"/>
<evidence type="ECO:0000313" key="1">
    <source>
        <dbReference type="EMBL" id="CAF0844019.1"/>
    </source>
</evidence>
<keyword evidence="2" id="KW-1185">Reference proteome</keyword>
<name>A0A813VYT0_9BILA</name>
<reference evidence="1" key="1">
    <citation type="submission" date="2021-02" db="EMBL/GenBank/DDBJ databases">
        <authorList>
            <person name="Nowell W R."/>
        </authorList>
    </citation>
    <scope>NUCLEOTIDE SEQUENCE</scope>
    <source>
        <strain evidence="1">Ploen Becks lab</strain>
    </source>
</reference>
<organism evidence="1 2">
    <name type="scientific">Brachionus calyciflorus</name>
    <dbReference type="NCBI Taxonomy" id="104777"/>
    <lineage>
        <taxon>Eukaryota</taxon>
        <taxon>Metazoa</taxon>
        <taxon>Spiralia</taxon>
        <taxon>Gnathifera</taxon>
        <taxon>Rotifera</taxon>
        <taxon>Eurotatoria</taxon>
        <taxon>Monogononta</taxon>
        <taxon>Pseudotrocha</taxon>
        <taxon>Ploima</taxon>
        <taxon>Brachionidae</taxon>
        <taxon>Brachionus</taxon>
    </lineage>
</organism>
<sequence>MSLIDDYDSLDSGIHISEQDLFFEALDSEELDVANWINNVFLNLPKIEKTHYEVEGENLQSKELIESDQLYGLMHLIKTKLDSNYYEIERI</sequence>
<dbReference type="Proteomes" id="UP000663879">
    <property type="component" value="Unassembled WGS sequence"/>
</dbReference>
<accession>A0A813VYT0</accession>
<gene>
    <name evidence="1" type="ORF">OXX778_LOCUS8605</name>
</gene>
<evidence type="ECO:0000313" key="2">
    <source>
        <dbReference type="Proteomes" id="UP000663879"/>
    </source>
</evidence>
<proteinExistence type="predicted"/>
<dbReference type="EMBL" id="CAJNOC010001199">
    <property type="protein sequence ID" value="CAF0844019.1"/>
    <property type="molecule type" value="Genomic_DNA"/>
</dbReference>